<evidence type="ECO:0000256" key="2">
    <source>
        <dbReference type="ARBA" id="ARBA00022691"/>
    </source>
</evidence>
<gene>
    <name evidence="4" type="primary">prmB</name>
    <name evidence="4" type="ORF">SPHI_17960</name>
</gene>
<dbReference type="GO" id="GO:0008168">
    <property type="term" value="F:methyltransferase activity"/>
    <property type="evidence" value="ECO:0007669"/>
    <property type="project" value="UniProtKB-KW"/>
</dbReference>
<dbReference type="EC" id="2.1.1.-" evidence="4"/>
<keyword evidence="4" id="KW-0689">Ribosomal protein</keyword>
<organism evidence="4 5">
    <name type="scientific">Sphingomonas jeddahensis</name>
    <dbReference type="NCBI Taxonomy" id="1915074"/>
    <lineage>
        <taxon>Bacteria</taxon>
        <taxon>Pseudomonadati</taxon>
        <taxon>Pseudomonadota</taxon>
        <taxon>Alphaproteobacteria</taxon>
        <taxon>Sphingomonadales</taxon>
        <taxon>Sphingomonadaceae</taxon>
        <taxon>Sphingomonas</taxon>
    </lineage>
</organism>
<evidence type="ECO:0000256" key="1">
    <source>
        <dbReference type="ARBA" id="ARBA00022603"/>
    </source>
</evidence>
<keyword evidence="4" id="KW-0687">Ribonucleoprotein</keyword>
<dbReference type="STRING" id="1915074.SPHI_17960"/>
<evidence type="ECO:0000313" key="4">
    <source>
        <dbReference type="EMBL" id="ONF95870.1"/>
    </source>
</evidence>
<feature type="domain" description="Methyltransferase small" evidence="3">
    <location>
        <begin position="141"/>
        <end position="216"/>
    </location>
</feature>
<keyword evidence="2" id="KW-0949">S-adenosyl-L-methionine</keyword>
<dbReference type="GO" id="GO:0032259">
    <property type="term" value="P:methylation"/>
    <property type="evidence" value="ECO:0007669"/>
    <property type="project" value="UniProtKB-KW"/>
</dbReference>
<dbReference type="GO" id="GO:0005840">
    <property type="term" value="C:ribosome"/>
    <property type="evidence" value="ECO:0007669"/>
    <property type="project" value="UniProtKB-KW"/>
</dbReference>
<sequence length="322" mass="34337">MTFADAAGGGRLRRTLLPLLGELRGLDYDFLAPTPASQARVLARPDRQVGATVADLLGWSLPCREDRLPPAIVAALDGAELLEPRPDGLVASKVRVSNVFGKLFVHSRYPTQEHDSVFLGPDSYRFADFISRNLAGVRSPARILDYAAGAGVGGIVAATLHGNADLTLADINPKALALASVNASFAGVEHQTTIARSPADVAGDYDVIVTHPPFMIDPDRRAYRDGGDLYGGKLSLDWTLAGIEKLAPGGRFIMHTGVSIVGGRDVVRDALDAAMPATGYRYDYRVLDPDIFGDELDTEPYAEVDRIAAIGLCVTRDPVSNG</sequence>
<reference evidence="4 5" key="1">
    <citation type="submission" date="2016-11" db="EMBL/GenBank/DDBJ databases">
        <title>Genome sequence of Sphingomonas jeddahensis G39.</title>
        <authorList>
            <person name="Poehlein A."/>
            <person name="Wuebbeler J.H."/>
            <person name="Steinbuechel A."/>
            <person name="Daniel R."/>
        </authorList>
    </citation>
    <scope>NUCLEOTIDE SEQUENCE [LARGE SCALE GENOMIC DNA]</scope>
    <source>
        <strain evidence="4 5">G39</strain>
    </source>
</reference>
<dbReference type="InterPro" id="IPR007848">
    <property type="entry name" value="Small_mtfrase_dom"/>
</dbReference>
<evidence type="ECO:0000259" key="3">
    <source>
        <dbReference type="Pfam" id="PF05175"/>
    </source>
</evidence>
<dbReference type="InterPro" id="IPR029063">
    <property type="entry name" value="SAM-dependent_MTases_sf"/>
</dbReference>
<evidence type="ECO:0000313" key="5">
    <source>
        <dbReference type="Proteomes" id="UP000188729"/>
    </source>
</evidence>
<dbReference type="EMBL" id="MPSB01000007">
    <property type="protein sequence ID" value="ONF95870.1"/>
    <property type="molecule type" value="Genomic_DNA"/>
</dbReference>
<dbReference type="Pfam" id="PF05175">
    <property type="entry name" value="MTS"/>
    <property type="match status" value="1"/>
</dbReference>
<keyword evidence="1 4" id="KW-0489">Methyltransferase</keyword>
<accession>A0A1V2ETE4</accession>
<dbReference type="SUPFAM" id="SSF53335">
    <property type="entry name" value="S-adenosyl-L-methionine-dependent methyltransferases"/>
    <property type="match status" value="1"/>
</dbReference>
<comment type="caution">
    <text evidence="4">The sequence shown here is derived from an EMBL/GenBank/DDBJ whole genome shotgun (WGS) entry which is preliminary data.</text>
</comment>
<dbReference type="AlphaFoldDB" id="A0A1V2ETE4"/>
<name>A0A1V2ETE4_9SPHN</name>
<keyword evidence="5" id="KW-1185">Reference proteome</keyword>
<proteinExistence type="predicted"/>
<keyword evidence="4" id="KW-0808">Transferase</keyword>
<dbReference type="Proteomes" id="UP000188729">
    <property type="component" value="Unassembled WGS sequence"/>
</dbReference>
<dbReference type="Gene3D" id="3.40.50.150">
    <property type="entry name" value="Vaccinia Virus protein VP39"/>
    <property type="match status" value="1"/>
</dbReference>
<protein>
    <submittedName>
        <fullName evidence="4">50S ribosomal protein L3 glutamine methyltransferase</fullName>
        <ecNumber evidence="4">2.1.1.-</ecNumber>
    </submittedName>
</protein>